<accession>A0ABV7Q8H7</accession>
<proteinExistence type="predicted"/>
<evidence type="ECO:0000313" key="2">
    <source>
        <dbReference type="Proteomes" id="UP001595712"/>
    </source>
</evidence>
<protein>
    <submittedName>
        <fullName evidence="1">Uncharacterized protein</fullName>
    </submittedName>
</protein>
<comment type="caution">
    <text evidence="1">The sequence shown here is derived from an EMBL/GenBank/DDBJ whole genome shotgun (WGS) entry which is preliminary data.</text>
</comment>
<evidence type="ECO:0000313" key="1">
    <source>
        <dbReference type="EMBL" id="MFC3495452.1"/>
    </source>
</evidence>
<dbReference type="Proteomes" id="UP001595712">
    <property type="component" value="Unassembled WGS sequence"/>
</dbReference>
<organism evidence="1 2">
    <name type="scientific">Glycomyces rhizosphaerae</name>
    <dbReference type="NCBI Taxonomy" id="2054422"/>
    <lineage>
        <taxon>Bacteria</taxon>
        <taxon>Bacillati</taxon>
        <taxon>Actinomycetota</taxon>
        <taxon>Actinomycetes</taxon>
        <taxon>Glycomycetales</taxon>
        <taxon>Glycomycetaceae</taxon>
        <taxon>Glycomyces</taxon>
    </lineage>
</organism>
<sequence>MERIDWFKLNGRSKQKYENFVNALSALGMALEEADQLVRAYGHAYDTEKPTGWGYVEPDELFDAAEDLNDSMNSLVVKARKHESKLKSWEWT</sequence>
<reference evidence="2" key="1">
    <citation type="journal article" date="2019" name="Int. J. Syst. Evol. Microbiol.">
        <title>The Global Catalogue of Microorganisms (GCM) 10K type strain sequencing project: providing services to taxonomists for standard genome sequencing and annotation.</title>
        <authorList>
            <consortium name="The Broad Institute Genomics Platform"/>
            <consortium name="The Broad Institute Genome Sequencing Center for Infectious Disease"/>
            <person name="Wu L."/>
            <person name="Ma J."/>
        </authorList>
    </citation>
    <scope>NUCLEOTIDE SEQUENCE [LARGE SCALE GENOMIC DNA]</scope>
    <source>
        <strain evidence="2">CGMCC 4.7396</strain>
    </source>
</reference>
<dbReference type="RefSeq" id="WP_387980070.1">
    <property type="nucleotide sequence ID" value="NZ_JBHRWO010000021.1"/>
</dbReference>
<name>A0ABV7Q8H7_9ACTN</name>
<keyword evidence="2" id="KW-1185">Reference proteome</keyword>
<gene>
    <name evidence="1" type="ORF">ACFO8M_23460</name>
</gene>
<dbReference type="EMBL" id="JBHRWO010000021">
    <property type="protein sequence ID" value="MFC3495452.1"/>
    <property type="molecule type" value="Genomic_DNA"/>
</dbReference>